<dbReference type="FunFam" id="3.20.20.80:FF:000020">
    <property type="entry name" value="Beta-glucosidase 12"/>
    <property type="match status" value="1"/>
</dbReference>
<dbReference type="InterPro" id="IPR001360">
    <property type="entry name" value="Glyco_hydro_1"/>
</dbReference>
<dbReference type="SUPFAM" id="SSF51445">
    <property type="entry name" value="(Trans)glycosidases"/>
    <property type="match status" value="1"/>
</dbReference>
<dbReference type="PANTHER" id="PTHR10353:SF137">
    <property type="entry name" value="MYROSINASE 3-RELATED"/>
    <property type="match status" value="1"/>
</dbReference>
<dbReference type="InterPro" id="IPR033132">
    <property type="entry name" value="GH_1_N_CS"/>
</dbReference>
<dbReference type="GO" id="GO:0005975">
    <property type="term" value="P:carbohydrate metabolic process"/>
    <property type="evidence" value="ECO:0007669"/>
    <property type="project" value="InterPro"/>
</dbReference>
<sequence length="542" mass="62157">MLKVQLPRSESAQSSLLLPNPFLLHHEISKPAIWQRPALFQRHKSGSIQARIPAVTRSVPQPINEQLPFKRNNFPPGFFFGTASSAYQYEGAAFEDGKGLSNWDHFTHTYPDKIKDRSNGDVAVDSYHRYKEDIAMMKDQGMNSYRFSISWSRILPNGKLTGGVNQAGVQYYKDLIKELRSQNMEPFVTLFHWDVPQALEYEYGGFLSPHIIDDFRNFAEVCFREFGDSVKYWMTLNEPWTFTCCGYVYGGFPPARTGNAGTEPYTVSHHLLLAHAAAVDVYRKKFQAAQNGQIGITLNYFWMVPYSDSPADKAAAERASDFMFGWYMDPVTSGDYPQWMRDLVGPRLPRFYKHESDLLKGSYDFVGLNYYTANYVQDALHSNESNGAVTPHPNPSYATDSRCIQTSERDGKYIGTATASNWLYVYPQGMRDILIYIKERYNNPVIYVAENGISDDYKLPMDQAIKDEGRKVALRDHLKYLLEAIKAGVDVKGFFLWSLLDNFEWDAGYTVRFGINYVDFNDGLKRYPKESAHWFKNFLKGD</sequence>
<dbReference type="Pfam" id="PF00232">
    <property type="entry name" value="Glyco_hydro_1"/>
    <property type="match status" value="1"/>
</dbReference>
<dbReference type="Gene3D" id="3.20.20.80">
    <property type="entry name" value="Glycosidases"/>
    <property type="match status" value="1"/>
</dbReference>
<dbReference type="PANTHER" id="PTHR10353">
    <property type="entry name" value="GLYCOSYL HYDROLASE"/>
    <property type="match status" value="1"/>
</dbReference>
<dbReference type="GO" id="GO:0008422">
    <property type="term" value="F:beta-glucosidase activity"/>
    <property type="evidence" value="ECO:0007669"/>
    <property type="project" value="TreeGrafter"/>
</dbReference>
<dbReference type="InterPro" id="IPR017853">
    <property type="entry name" value="GH"/>
</dbReference>
<evidence type="ECO:0000256" key="4">
    <source>
        <dbReference type="RuleBase" id="RU003690"/>
    </source>
</evidence>
<evidence type="ECO:0000313" key="5">
    <source>
        <dbReference type="EMBL" id="KAJ4979722.1"/>
    </source>
</evidence>
<keyword evidence="6" id="KW-1185">Reference proteome</keyword>
<keyword evidence="3" id="KW-0326">Glycosidase</keyword>
<dbReference type="OrthoDB" id="65569at2759"/>
<protein>
    <recommendedName>
        <fullName evidence="7">Beta-glucosidase</fullName>
    </recommendedName>
</protein>
<name>A0A9Q0R1N5_9MAGN</name>
<dbReference type="AlphaFoldDB" id="A0A9Q0R1N5"/>
<evidence type="ECO:0008006" key="7">
    <source>
        <dbReference type="Google" id="ProtNLM"/>
    </source>
</evidence>
<reference evidence="5" key="1">
    <citation type="journal article" date="2023" name="Plant J.">
        <title>The genome of the king protea, Protea cynaroides.</title>
        <authorList>
            <person name="Chang J."/>
            <person name="Duong T.A."/>
            <person name="Schoeman C."/>
            <person name="Ma X."/>
            <person name="Roodt D."/>
            <person name="Barker N."/>
            <person name="Li Z."/>
            <person name="Van de Peer Y."/>
            <person name="Mizrachi E."/>
        </authorList>
    </citation>
    <scope>NUCLEOTIDE SEQUENCE</scope>
    <source>
        <tissue evidence="5">Young leaves</tissue>
    </source>
</reference>
<evidence type="ECO:0000256" key="3">
    <source>
        <dbReference type="ARBA" id="ARBA00023295"/>
    </source>
</evidence>
<organism evidence="5 6">
    <name type="scientific">Protea cynaroides</name>
    <dbReference type="NCBI Taxonomy" id="273540"/>
    <lineage>
        <taxon>Eukaryota</taxon>
        <taxon>Viridiplantae</taxon>
        <taxon>Streptophyta</taxon>
        <taxon>Embryophyta</taxon>
        <taxon>Tracheophyta</taxon>
        <taxon>Spermatophyta</taxon>
        <taxon>Magnoliopsida</taxon>
        <taxon>Proteales</taxon>
        <taxon>Proteaceae</taxon>
        <taxon>Protea</taxon>
    </lineage>
</organism>
<comment type="caution">
    <text evidence="5">The sequence shown here is derived from an EMBL/GenBank/DDBJ whole genome shotgun (WGS) entry which is preliminary data.</text>
</comment>
<evidence type="ECO:0000256" key="2">
    <source>
        <dbReference type="ARBA" id="ARBA00022801"/>
    </source>
</evidence>
<proteinExistence type="inferred from homology"/>
<dbReference type="Proteomes" id="UP001141806">
    <property type="component" value="Unassembled WGS sequence"/>
</dbReference>
<dbReference type="EMBL" id="JAMYWD010000002">
    <property type="protein sequence ID" value="KAJ4979722.1"/>
    <property type="molecule type" value="Genomic_DNA"/>
</dbReference>
<comment type="similarity">
    <text evidence="1 4">Belongs to the glycosyl hydrolase 1 family.</text>
</comment>
<evidence type="ECO:0000313" key="6">
    <source>
        <dbReference type="Proteomes" id="UP001141806"/>
    </source>
</evidence>
<dbReference type="PRINTS" id="PR00131">
    <property type="entry name" value="GLHYDRLASE1"/>
</dbReference>
<evidence type="ECO:0000256" key="1">
    <source>
        <dbReference type="ARBA" id="ARBA00010838"/>
    </source>
</evidence>
<dbReference type="PROSITE" id="PS00653">
    <property type="entry name" value="GLYCOSYL_HYDROL_F1_2"/>
    <property type="match status" value="1"/>
</dbReference>
<keyword evidence="2" id="KW-0378">Hydrolase</keyword>
<gene>
    <name evidence="5" type="ORF">NE237_010502</name>
</gene>
<accession>A0A9Q0R1N5</accession>